<dbReference type="Gene3D" id="1.20.58.310">
    <property type="entry name" value="Polyphosphate kinase N-terminal domain"/>
    <property type="match status" value="1"/>
</dbReference>
<protein>
    <recommendedName>
        <fullName evidence="8 9">Polyphosphate kinase</fullName>
        <ecNumber evidence="8 9">2.7.4.1</ecNumber>
    </recommendedName>
    <alternativeName>
        <fullName evidence="8">ATP-polyphosphate phosphotransferase</fullName>
    </alternativeName>
    <alternativeName>
        <fullName evidence="8">Polyphosphoric acid kinase</fullName>
    </alternativeName>
</protein>
<dbReference type="InterPro" id="IPR025198">
    <property type="entry name" value="PPK_N_dom"/>
</dbReference>
<dbReference type="NCBIfam" id="NF003922">
    <property type="entry name" value="PRK05443.2-3"/>
    <property type="match status" value="1"/>
</dbReference>
<comment type="cofactor">
    <cofactor evidence="8">
        <name>Mg(2+)</name>
        <dbReference type="ChEBI" id="CHEBI:18420"/>
    </cofactor>
</comment>
<feature type="binding site" evidence="8">
    <location>
        <position position="452"/>
    </location>
    <ligand>
        <name>Mg(2+)</name>
        <dbReference type="ChEBI" id="CHEBI:18420"/>
    </ligand>
</feature>
<feature type="domain" description="Polyphosphate kinase C-terminal" evidence="13">
    <location>
        <begin position="580"/>
        <end position="745"/>
    </location>
</feature>
<keyword evidence="1 8" id="KW-0597">Phosphoprotein</keyword>
<dbReference type="InterPro" id="IPR036832">
    <property type="entry name" value="PPK_N_dom_sf"/>
</dbReference>
<dbReference type="EC" id="2.7.4.1" evidence="8 9"/>
<feature type="binding site" evidence="8">
    <location>
        <position position="669"/>
    </location>
    <ligand>
        <name>ATP</name>
        <dbReference type="ChEBI" id="CHEBI:30616"/>
    </ligand>
</feature>
<evidence type="ECO:0000259" key="11">
    <source>
        <dbReference type="Pfam" id="PF02503"/>
    </source>
</evidence>
<dbReference type="Pfam" id="PF02503">
    <property type="entry name" value="PP_kinase"/>
    <property type="match status" value="1"/>
</dbReference>
<evidence type="ECO:0000256" key="2">
    <source>
        <dbReference type="ARBA" id="ARBA00022679"/>
    </source>
</evidence>
<feature type="active site" description="Phosphohistidine intermediate" evidence="8">
    <location>
        <position position="512"/>
    </location>
</feature>
<comment type="similarity">
    <text evidence="8 9">Belongs to the polyphosphate kinase 1 (PPK1) family.</text>
</comment>
<evidence type="ECO:0000259" key="12">
    <source>
        <dbReference type="Pfam" id="PF13089"/>
    </source>
</evidence>
<evidence type="ECO:0000259" key="14">
    <source>
        <dbReference type="Pfam" id="PF17941"/>
    </source>
</evidence>
<dbReference type="SUPFAM" id="SSF143724">
    <property type="entry name" value="PHP14-like"/>
    <property type="match status" value="1"/>
</dbReference>
<dbReference type="CDD" id="cd09168">
    <property type="entry name" value="PLDc_PaPPK1_C2_like"/>
    <property type="match status" value="1"/>
</dbReference>
<feature type="domain" description="Polyphosphate kinase N-terminal" evidence="12">
    <location>
        <begin position="84"/>
        <end position="189"/>
    </location>
</feature>
<accession>A0A9W5XKG4</accession>
<feature type="compositionally biased region" description="Basic and acidic residues" evidence="10">
    <location>
        <begin position="1"/>
        <end position="10"/>
    </location>
</feature>
<comment type="catalytic activity">
    <reaction evidence="8 9">
        <text>[phosphate](n) + ATP = [phosphate](n+1) + ADP</text>
        <dbReference type="Rhea" id="RHEA:19573"/>
        <dbReference type="Rhea" id="RHEA-COMP:9859"/>
        <dbReference type="Rhea" id="RHEA-COMP:14280"/>
        <dbReference type="ChEBI" id="CHEBI:16838"/>
        <dbReference type="ChEBI" id="CHEBI:30616"/>
        <dbReference type="ChEBI" id="CHEBI:456216"/>
        <dbReference type="EC" id="2.7.4.1"/>
    </reaction>
</comment>
<dbReference type="PANTHER" id="PTHR30218:SF0">
    <property type="entry name" value="POLYPHOSPHATE KINASE"/>
    <property type="match status" value="1"/>
</dbReference>
<comment type="caution">
    <text evidence="15">The sequence shown here is derived from an EMBL/GenBank/DDBJ whole genome shotgun (WGS) entry which is preliminary data.</text>
</comment>
<feature type="binding site" evidence="8">
    <location>
        <position position="545"/>
    </location>
    <ligand>
        <name>ATP</name>
        <dbReference type="ChEBI" id="CHEBI:30616"/>
    </ligand>
</feature>
<keyword evidence="16" id="KW-1185">Reference proteome</keyword>
<proteinExistence type="inferred from homology"/>
<dbReference type="PANTHER" id="PTHR30218">
    <property type="entry name" value="POLYPHOSPHATE KINASE"/>
    <property type="match status" value="1"/>
</dbReference>
<keyword evidence="7 8" id="KW-0460">Magnesium</keyword>
<evidence type="ECO:0000256" key="3">
    <source>
        <dbReference type="ARBA" id="ARBA00022723"/>
    </source>
</evidence>
<dbReference type="GO" id="GO:0009358">
    <property type="term" value="C:polyphosphate kinase complex"/>
    <property type="evidence" value="ECO:0007669"/>
    <property type="project" value="InterPro"/>
</dbReference>
<keyword evidence="3 8" id="KW-0479">Metal-binding</keyword>
<dbReference type="InterPro" id="IPR041108">
    <property type="entry name" value="PP_kinase_C_1"/>
</dbReference>
<dbReference type="AlphaFoldDB" id="A0A9W5XKG4"/>
<comment type="function">
    <text evidence="8 9">Catalyzes the reversible transfer of the terminal phosphate of ATP to form a long-chain polyphosphate (polyP).</text>
</comment>
<dbReference type="NCBIfam" id="TIGR03705">
    <property type="entry name" value="poly_P_kin"/>
    <property type="match status" value="1"/>
</dbReference>
<dbReference type="SUPFAM" id="SSF56024">
    <property type="entry name" value="Phospholipase D/nuclease"/>
    <property type="match status" value="2"/>
</dbReference>
<feature type="binding site" evidence="8">
    <location>
        <position position="482"/>
    </location>
    <ligand>
        <name>Mg(2+)</name>
        <dbReference type="ChEBI" id="CHEBI:18420"/>
    </ligand>
</feature>
<feature type="binding site" evidence="8">
    <location>
        <position position="122"/>
    </location>
    <ligand>
        <name>ATP</name>
        <dbReference type="ChEBI" id="CHEBI:30616"/>
    </ligand>
</feature>
<name>A0A9W5XKG4_9ACTN</name>
<feature type="region of interest" description="Disordered" evidence="10">
    <location>
        <begin position="1"/>
        <end position="81"/>
    </location>
</feature>
<dbReference type="NCBIfam" id="NF003921">
    <property type="entry name" value="PRK05443.2-2"/>
    <property type="match status" value="1"/>
</dbReference>
<dbReference type="InterPro" id="IPR003414">
    <property type="entry name" value="PP_kinase"/>
</dbReference>
<evidence type="ECO:0000256" key="4">
    <source>
        <dbReference type="ARBA" id="ARBA00022741"/>
    </source>
</evidence>
<evidence type="ECO:0000256" key="6">
    <source>
        <dbReference type="ARBA" id="ARBA00022840"/>
    </source>
</evidence>
<dbReference type="EMBL" id="BOPD01000017">
    <property type="protein sequence ID" value="GIJ33934.1"/>
    <property type="molecule type" value="Genomic_DNA"/>
</dbReference>
<keyword evidence="2 8" id="KW-0808">Transferase</keyword>
<dbReference type="OrthoDB" id="9761456at2"/>
<evidence type="ECO:0000256" key="5">
    <source>
        <dbReference type="ARBA" id="ARBA00022777"/>
    </source>
</evidence>
<dbReference type="InterPro" id="IPR036830">
    <property type="entry name" value="PP_kinase_middle_dom_sf"/>
</dbReference>
<dbReference type="Gene3D" id="3.30.1840.10">
    <property type="entry name" value="Polyphosphate kinase middle domain"/>
    <property type="match status" value="1"/>
</dbReference>
<dbReference type="Pfam" id="PF13090">
    <property type="entry name" value="PP_kinase_C"/>
    <property type="match status" value="1"/>
</dbReference>
<dbReference type="NCBIfam" id="NF003918">
    <property type="entry name" value="PRK05443.1-2"/>
    <property type="match status" value="1"/>
</dbReference>
<dbReference type="GO" id="GO:0005524">
    <property type="term" value="F:ATP binding"/>
    <property type="evidence" value="ECO:0007669"/>
    <property type="project" value="UniProtKB-KW"/>
</dbReference>
<evidence type="ECO:0000256" key="8">
    <source>
        <dbReference type="HAMAP-Rule" id="MF_00347"/>
    </source>
</evidence>
<dbReference type="GO" id="GO:0008976">
    <property type="term" value="F:polyphosphate kinase activity"/>
    <property type="evidence" value="ECO:0007669"/>
    <property type="project" value="UniProtKB-UniRule"/>
</dbReference>
<dbReference type="NCBIfam" id="NF003917">
    <property type="entry name" value="PRK05443.1-1"/>
    <property type="match status" value="1"/>
</dbReference>
<evidence type="ECO:0000256" key="1">
    <source>
        <dbReference type="ARBA" id="ARBA00022553"/>
    </source>
</evidence>
<evidence type="ECO:0000313" key="15">
    <source>
        <dbReference type="EMBL" id="GIJ33934.1"/>
    </source>
</evidence>
<sequence>MSTPRERHPSPDATDDTTSRNGSRPRGTDGRFRSTRPVPDDAPANDPAAASAGLEEVLDPVSEPGLPQSADDPTPTHPLPEDRFLNRELSWLDFNARVLDLAEDQNNPLLERAKFLAIFASNLDEFYMVRVAGLKRRLSAGLPVRGGDGLPLRTQLALISEKAAALVARQAACYVDDLVPRLAAEDIRVLRWSDLGDAERERLRTYFREKIFPVLTPLAVDPAHPFPYISGRSLNLAVAVRDPDGGPELFARVKVPNNVPRFVRVDRDQAGVRMLPVEDLISVHLGQLFSGMQVVECHLFRVTRNAEVEVDEDRDEDLLQALERELARRRFGPPVRLEVAASISDHMLELLVRELDMDAQDVLRVRGLLDLSALWQLYGEADRPDLKDPPFVPATHPRLAEGEVPRSVFATLRDGDVLVHHPYHSFATSVQRFIEQAAADPNVLAIKQTLYRTSGDSPIVDALVDAAAAGKQVVVLVELKARFDEVANIGWARTLERAGCHVVYGLVGLKTHCKTALVVRQEGNQIRRYCHIGTGNYHPKTARLYEDFGMLTADPEIGADLTDLFNVLTGYSRQTAYRRLLVAPQGIRSGLIERIEREINHVRLGMPGLVQFKVNSLVDEEITDALYRASQAGVHVDLIIRGMCTLRPGVPGLSENIRVRSILGRFLEHSRVFRFGNNGDAEFWIGSADLMHRNLDRRVEALVQVTDPVARAELDHVLGAAMSPDVDAFELAGDGTWSRRTGRPEAPLSHLQHLLLRRVGSTAG</sequence>
<feature type="binding site" evidence="8">
    <location>
        <position position="641"/>
    </location>
    <ligand>
        <name>ATP</name>
        <dbReference type="ChEBI" id="CHEBI:30616"/>
    </ligand>
</feature>
<dbReference type="InterPro" id="IPR025200">
    <property type="entry name" value="PPK_C_dom2"/>
</dbReference>
<feature type="domain" description="Polyphosphate kinase middle" evidence="11">
    <location>
        <begin position="199"/>
        <end position="377"/>
    </location>
</feature>
<dbReference type="RefSeq" id="WP_093401735.1">
    <property type="nucleotide sequence ID" value="NZ_BOPD01000017.1"/>
</dbReference>
<dbReference type="InterPro" id="IPR024953">
    <property type="entry name" value="PP_kinase_middle"/>
</dbReference>
<evidence type="ECO:0000313" key="16">
    <source>
        <dbReference type="Proteomes" id="UP000607311"/>
    </source>
</evidence>
<dbReference type="FunFam" id="3.30.870.10:FF:000001">
    <property type="entry name" value="Polyphosphate kinase"/>
    <property type="match status" value="1"/>
</dbReference>
<keyword evidence="5 8" id="KW-0418">Kinase</keyword>
<evidence type="ECO:0000256" key="10">
    <source>
        <dbReference type="SAM" id="MobiDB-lite"/>
    </source>
</evidence>
<feature type="domain" description="Polyphosphate kinase C-terminal" evidence="14">
    <location>
        <begin position="407"/>
        <end position="573"/>
    </location>
</feature>
<dbReference type="Gene3D" id="3.30.870.10">
    <property type="entry name" value="Endonuclease Chain A"/>
    <property type="match status" value="2"/>
</dbReference>
<keyword evidence="6 8" id="KW-0067">ATP-binding</keyword>
<evidence type="ECO:0000256" key="9">
    <source>
        <dbReference type="RuleBase" id="RU003800"/>
    </source>
</evidence>
<keyword evidence="4 8" id="KW-0547">Nucleotide-binding</keyword>
<gene>
    <name evidence="8 15" type="primary">ppk</name>
    <name evidence="15" type="ORF">Vse01_30820</name>
</gene>
<feature type="compositionally biased region" description="Low complexity" evidence="10">
    <location>
        <begin position="41"/>
        <end position="52"/>
    </location>
</feature>
<comment type="PTM">
    <text evidence="8 9">An intermediate of this reaction is the autophosphorylated ppk in which a phosphate is covalently linked to a histidine residue through a N-P bond.</text>
</comment>
<dbReference type="HAMAP" id="MF_00347">
    <property type="entry name" value="Polyphosphate_kinase"/>
    <property type="match status" value="1"/>
</dbReference>
<dbReference type="Proteomes" id="UP000607311">
    <property type="component" value="Unassembled WGS sequence"/>
</dbReference>
<dbReference type="GO" id="GO:0006799">
    <property type="term" value="P:polyphosphate biosynthetic process"/>
    <property type="evidence" value="ECO:0007669"/>
    <property type="project" value="UniProtKB-UniRule"/>
</dbReference>
<dbReference type="PIRSF" id="PIRSF015589">
    <property type="entry name" value="PP_kinase"/>
    <property type="match status" value="1"/>
</dbReference>
<dbReference type="SUPFAM" id="SSF140356">
    <property type="entry name" value="PPK N-terminal domain-like"/>
    <property type="match status" value="1"/>
</dbReference>
<dbReference type="GO" id="GO:0046872">
    <property type="term" value="F:metal ion binding"/>
    <property type="evidence" value="ECO:0007669"/>
    <property type="project" value="UniProtKB-KW"/>
</dbReference>
<evidence type="ECO:0000256" key="7">
    <source>
        <dbReference type="ARBA" id="ARBA00022842"/>
    </source>
</evidence>
<dbReference type="CDD" id="cd09165">
    <property type="entry name" value="PLDc_PaPPK1_C1_like"/>
    <property type="match status" value="1"/>
</dbReference>
<dbReference type="Pfam" id="PF13089">
    <property type="entry name" value="PP_kinase_N"/>
    <property type="match status" value="1"/>
</dbReference>
<dbReference type="Pfam" id="PF17941">
    <property type="entry name" value="PP_kinase_C_1"/>
    <property type="match status" value="1"/>
</dbReference>
<organism evidence="15 16">
    <name type="scientific">Micromonospora sediminimaris</name>
    <dbReference type="NCBI Taxonomy" id="547162"/>
    <lineage>
        <taxon>Bacteria</taxon>
        <taxon>Bacillati</taxon>
        <taxon>Actinomycetota</taxon>
        <taxon>Actinomycetes</taxon>
        <taxon>Micromonosporales</taxon>
        <taxon>Micromonosporaceae</taxon>
        <taxon>Micromonospora</taxon>
    </lineage>
</organism>
<evidence type="ECO:0000259" key="13">
    <source>
        <dbReference type="Pfam" id="PF13090"/>
    </source>
</evidence>
<reference evidence="15" key="1">
    <citation type="submission" date="2021-01" db="EMBL/GenBank/DDBJ databases">
        <title>Whole genome shotgun sequence of Verrucosispora sediminis NBRC 107745.</title>
        <authorList>
            <person name="Komaki H."/>
            <person name="Tamura T."/>
        </authorList>
    </citation>
    <scope>NUCLEOTIDE SEQUENCE</scope>
    <source>
        <strain evidence="15">NBRC 107745</strain>
    </source>
</reference>